<accession>S4TDQ3</accession>
<protein>
    <submittedName>
        <fullName evidence="1">Uncharacterized protein</fullName>
    </submittedName>
</protein>
<name>S4TDQ3_9VIRU</name>
<sequence length="266" mass="29528">MVTKVEYGGHDVQPMHMLRPFKDTNASGELASNSINGQHVLPWKPQLQFIIERNHADINGGSSFDGNSPYTGTPNSQTYRLLPIRCRIIRVTPKMAMGTSTKITPELDLFLNQYGVEQGVGQQSGDLLSRIDLEYAAVNTRKWTVLNDNKFTLKSPPVVSKYTLATPNTGGGMNLMDQPTASDAEACKYLLYDVQLSQKKNGAVYFNDPNGATGVSATNASAMQRREYVFMHFWFSSSDHLDHVNAQPDDLDMNIRARAVSTFKDS</sequence>
<dbReference type="EMBL" id="JX904339">
    <property type="protein sequence ID" value="AGA18350.1"/>
    <property type="molecule type" value="Genomic_DNA"/>
</dbReference>
<evidence type="ECO:0000313" key="1">
    <source>
        <dbReference type="EMBL" id="AGA18350.1"/>
    </source>
</evidence>
<organism evidence="1">
    <name type="scientific">uncultured marine virus</name>
    <dbReference type="NCBI Taxonomy" id="186617"/>
    <lineage>
        <taxon>Viruses</taxon>
        <taxon>environmental samples</taxon>
    </lineage>
</organism>
<reference evidence="1" key="1">
    <citation type="journal article" date="2013" name="ISME J.">
        <title>Previously unknown and highly divergent ssDNA viruses populate the oceans.</title>
        <authorList>
            <person name="Labonte J.M."/>
            <person name="Suttle C.A."/>
        </authorList>
    </citation>
    <scope>NUCLEOTIDE SEQUENCE</scope>
</reference>
<proteinExistence type="predicted"/>